<comment type="caution">
    <text evidence="2">The sequence shown here is derived from an EMBL/GenBank/DDBJ whole genome shotgun (WGS) entry which is preliminary data.</text>
</comment>
<accession>A0AA39Z7S8</accession>
<feature type="region of interest" description="Disordered" evidence="1">
    <location>
        <begin position="70"/>
        <end position="143"/>
    </location>
</feature>
<feature type="region of interest" description="Disordered" evidence="1">
    <location>
        <begin position="176"/>
        <end position="210"/>
    </location>
</feature>
<proteinExistence type="predicted"/>
<organism evidence="2 3">
    <name type="scientific">Cercophora samala</name>
    <dbReference type="NCBI Taxonomy" id="330535"/>
    <lineage>
        <taxon>Eukaryota</taxon>
        <taxon>Fungi</taxon>
        <taxon>Dikarya</taxon>
        <taxon>Ascomycota</taxon>
        <taxon>Pezizomycotina</taxon>
        <taxon>Sordariomycetes</taxon>
        <taxon>Sordariomycetidae</taxon>
        <taxon>Sordariales</taxon>
        <taxon>Lasiosphaeriaceae</taxon>
        <taxon>Cercophora</taxon>
    </lineage>
</organism>
<gene>
    <name evidence="2" type="ORF">QBC41DRAFT_305881</name>
</gene>
<keyword evidence="3" id="KW-1185">Reference proteome</keyword>
<feature type="compositionally biased region" description="Basic and acidic residues" evidence="1">
    <location>
        <begin position="179"/>
        <end position="199"/>
    </location>
</feature>
<evidence type="ECO:0000313" key="2">
    <source>
        <dbReference type="EMBL" id="KAK0665764.1"/>
    </source>
</evidence>
<feature type="region of interest" description="Disordered" evidence="1">
    <location>
        <begin position="1"/>
        <end position="55"/>
    </location>
</feature>
<reference evidence="2" key="1">
    <citation type="submission" date="2023-06" db="EMBL/GenBank/DDBJ databases">
        <title>Genome-scale phylogeny and comparative genomics of the fungal order Sordariales.</title>
        <authorList>
            <consortium name="Lawrence Berkeley National Laboratory"/>
            <person name="Hensen N."/>
            <person name="Bonometti L."/>
            <person name="Westerberg I."/>
            <person name="Brannstrom I.O."/>
            <person name="Guillou S."/>
            <person name="Cros-Aarteil S."/>
            <person name="Calhoun S."/>
            <person name="Haridas S."/>
            <person name="Kuo A."/>
            <person name="Mondo S."/>
            <person name="Pangilinan J."/>
            <person name="Riley R."/>
            <person name="Labutti K."/>
            <person name="Andreopoulos B."/>
            <person name="Lipzen A."/>
            <person name="Chen C."/>
            <person name="Yanf M."/>
            <person name="Daum C."/>
            <person name="Ng V."/>
            <person name="Clum A."/>
            <person name="Steindorff A."/>
            <person name="Ohm R."/>
            <person name="Martin F."/>
            <person name="Silar P."/>
            <person name="Natvig D."/>
            <person name="Lalanne C."/>
            <person name="Gautier V."/>
            <person name="Ament-Velasquez S.L."/>
            <person name="Kruys A."/>
            <person name="Hutchinson M.I."/>
            <person name="Powell A.J."/>
            <person name="Barry K."/>
            <person name="Miller A.N."/>
            <person name="Grigoriev I.V."/>
            <person name="Debuchy R."/>
            <person name="Gladieux P."/>
            <person name="Thoren M.H."/>
            <person name="Johannesson H."/>
        </authorList>
    </citation>
    <scope>NUCLEOTIDE SEQUENCE</scope>
    <source>
        <strain evidence="2">CBS 307.81</strain>
    </source>
</reference>
<feature type="compositionally biased region" description="Polar residues" evidence="1">
    <location>
        <begin position="10"/>
        <end position="22"/>
    </location>
</feature>
<evidence type="ECO:0000313" key="3">
    <source>
        <dbReference type="Proteomes" id="UP001174997"/>
    </source>
</evidence>
<dbReference type="Proteomes" id="UP001174997">
    <property type="component" value="Unassembled WGS sequence"/>
</dbReference>
<dbReference type="EMBL" id="JAULSY010000103">
    <property type="protein sequence ID" value="KAK0665764.1"/>
    <property type="molecule type" value="Genomic_DNA"/>
</dbReference>
<feature type="compositionally biased region" description="Polar residues" evidence="1">
    <location>
        <begin position="41"/>
        <end position="54"/>
    </location>
</feature>
<protein>
    <submittedName>
        <fullName evidence="2">Uncharacterized protein</fullName>
    </submittedName>
</protein>
<name>A0AA39Z7S8_9PEZI</name>
<evidence type="ECO:0000256" key="1">
    <source>
        <dbReference type="SAM" id="MobiDB-lite"/>
    </source>
</evidence>
<feature type="compositionally biased region" description="Basic and acidic residues" evidence="1">
    <location>
        <begin position="25"/>
        <end position="36"/>
    </location>
</feature>
<dbReference type="AlphaFoldDB" id="A0AA39Z7S8"/>
<sequence length="245" mass="28697">MALYLHQSRRQTGPSPNSSESTLEIEIRPPAEERAGDYSGYNYSGTHRGQTPTSFFPEADLTLVDGYNAHYQRRSRTPDPYYEPPTRRHRSRRRSTVREERLHEEYRDSNDNVTDARDTFITTPLEASSRDRRRRSMSSSDRIRETETIIERRRQYYTDIDGNPAFIVDTIAITSGDSPEQRARDRRRAEREARREREGGMSGSMPRGTGEYSYDGLDVLDRRTLRRVRDLISFDPLRGLRESRR</sequence>
<feature type="compositionally biased region" description="Basic and acidic residues" evidence="1">
    <location>
        <begin position="96"/>
        <end position="118"/>
    </location>
</feature>